<reference evidence="2 3" key="1">
    <citation type="submission" date="2014-12" db="EMBL/GenBank/DDBJ databases">
        <title>Complete genome sequence of Streptomyces vietnamensis strain GIMV4.0001, a genetic manipulable producer of the benzoisochromanequinone antibiotic granaticin.</title>
        <authorList>
            <person name="Deng M.R."/>
            <person name="Guo J."/>
            <person name="Ma L.Y."/>
            <person name="Feng G.D."/>
            <person name="Mo C.Y."/>
            <person name="Zhu H.H."/>
        </authorList>
    </citation>
    <scope>NUCLEOTIDE SEQUENCE [LARGE SCALE GENOMIC DNA]</scope>
    <source>
        <strain evidence="3">GIMV4.0001</strain>
    </source>
</reference>
<gene>
    <name evidence="2" type="ORF">SVTN_26695</name>
</gene>
<feature type="region of interest" description="Disordered" evidence="1">
    <location>
        <begin position="64"/>
        <end position="84"/>
    </location>
</feature>
<name>A0A0B5I4E0_9ACTN</name>
<dbReference type="RefSeq" id="WP_041131385.1">
    <property type="nucleotide sequence ID" value="NZ_CP010407.1"/>
</dbReference>
<evidence type="ECO:0000256" key="1">
    <source>
        <dbReference type="SAM" id="MobiDB-lite"/>
    </source>
</evidence>
<protein>
    <submittedName>
        <fullName evidence="2">Uncharacterized protein</fullName>
    </submittedName>
</protein>
<organism evidence="2 3">
    <name type="scientific">Streptomyces vietnamensis</name>
    <dbReference type="NCBI Taxonomy" id="362257"/>
    <lineage>
        <taxon>Bacteria</taxon>
        <taxon>Bacillati</taxon>
        <taxon>Actinomycetota</taxon>
        <taxon>Actinomycetes</taxon>
        <taxon>Kitasatosporales</taxon>
        <taxon>Streptomycetaceae</taxon>
        <taxon>Streptomyces</taxon>
    </lineage>
</organism>
<dbReference type="EMBL" id="CP010407">
    <property type="protein sequence ID" value="AJF67431.1"/>
    <property type="molecule type" value="Genomic_DNA"/>
</dbReference>
<proteinExistence type="predicted"/>
<evidence type="ECO:0000313" key="2">
    <source>
        <dbReference type="EMBL" id="AJF67431.1"/>
    </source>
</evidence>
<sequence length="116" mass="12746">MENTVEDAHELTWFCTDLTDLRADARQEGWSAELERILAELRDGTRPAAAVLEAVRVRLGMPARPRAYTPFPGQEAAPPPAGSYTCPGGRCSRVEDRRPGAPLPECAVYDEPFTFG</sequence>
<keyword evidence="3" id="KW-1185">Reference proteome</keyword>
<dbReference type="AlphaFoldDB" id="A0A0B5I4E0"/>
<dbReference type="KEGG" id="svt:SVTN_26695"/>
<dbReference type="HOGENOM" id="CLU_2048053_0_0_11"/>
<accession>A0A0B5I4E0</accession>
<dbReference type="Proteomes" id="UP000031774">
    <property type="component" value="Chromosome"/>
</dbReference>
<evidence type="ECO:0000313" key="3">
    <source>
        <dbReference type="Proteomes" id="UP000031774"/>
    </source>
</evidence>